<dbReference type="Proteomes" id="UP000234323">
    <property type="component" value="Unassembled WGS sequence"/>
</dbReference>
<dbReference type="EMBL" id="LLXI01002988">
    <property type="protein sequence ID" value="PKY58386.1"/>
    <property type="molecule type" value="Genomic_DNA"/>
</dbReference>
<feature type="region of interest" description="Disordered" evidence="1">
    <location>
        <begin position="1"/>
        <end position="109"/>
    </location>
</feature>
<gene>
    <name evidence="2" type="ORF">RhiirA4_512280</name>
</gene>
<evidence type="ECO:0000256" key="1">
    <source>
        <dbReference type="SAM" id="MobiDB-lite"/>
    </source>
</evidence>
<feature type="compositionally biased region" description="Polar residues" evidence="1">
    <location>
        <begin position="516"/>
        <end position="527"/>
    </location>
</feature>
<protein>
    <recommendedName>
        <fullName evidence="4">Endonuclease/exonuclease/phosphatase domain-containing protein</fullName>
    </recommendedName>
</protein>
<dbReference type="VEuPathDB" id="FungiDB:RhiirA1_443830"/>
<reference evidence="2 3" key="1">
    <citation type="submission" date="2015-10" db="EMBL/GenBank/DDBJ databases">
        <title>Genome analyses suggest a sexual origin of heterokaryosis in a supposedly ancient asexual fungus.</title>
        <authorList>
            <person name="Ropars J."/>
            <person name="Sedzielewska K."/>
            <person name="Noel J."/>
            <person name="Charron P."/>
            <person name="Farinelli L."/>
            <person name="Marton T."/>
            <person name="Kruger M."/>
            <person name="Pelin A."/>
            <person name="Brachmann A."/>
            <person name="Corradi N."/>
        </authorList>
    </citation>
    <scope>NUCLEOTIDE SEQUENCE [LARGE SCALE GENOMIC DNA]</scope>
    <source>
        <strain evidence="2 3">A4</strain>
    </source>
</reference>
<dbReference type="VEuPathDB" id="FungiDB:RhiirA1_536325"/>
<feature type="region of interest" description="Disordered" evidence="1">
    <location>
        <begin position="500"/>
        <end position="584"/>
    </location>
</feature>
<name>A0A2I1HHM8_9GLOM</name>
<evidence type="ECO:0008006" key="4">
    <source>
        <dbReference type="Google" id="ProtNLM"/>
    </source>
</evidence>
<accession>A0A2I1HHM8</accession>
<proteinExistence type="predicted"/>
<dbReference type="SUPFAM" id="SSF56219">
    <property type="entry name" value="DNase I-like"/>
    <property type="match status" value="1"/>
</dbReference>
<keyword evidence="3" id="KW-1185">Reference proteome</keyword>
<feature type="compositionally biased region" description="Polar residues" evidence="1">
    <location>
        <begin position="564"/>
        <end position="582"/>
    </location>
</feature>
<dbReference type="InterPro" id="IPR036691">
    <property type="entry name" value="Endo/exonu/phosph_ase_sf"/>
</dbReference>
<organism evidence="2 3">
    <name type="scientific">Rhizophagus irregularis</name>
    <dbReference type="NCBI Taxonomy" id="588596"/>
    <lineage>
        <taxon>Eukaryota</taxon>
        <taxon>Fungi</taxon>
        <taxon>Fungi incertae sedis</taxon>
        <taxon>Mucoromycota</taxon>
        <taxon>Glomeromycotina</taxon>
        <taxon>Glomeromycetes</taxon>
        <taxon>Glomerales</taxon>
        <taxon>Glomeraceae</taxon>
        <taxon>Rhizophagus</taxon>
    </lineage>
</organism>
<dbReference type="VEuPathDB" id="FungiDB:RhiirFUN_007837"/>
<dbReference type="AlphaFoldDB" id="A0A2I1HHM8"/>
<dbReference type="Gene3D" id="3.60.10.10">
    <property type="entry name" value="Endonuclease/exonuclease/phosphatase"/>
    <property type="match status" value="1"/>
</dbReference>
<feature type="compositionally biased region" description="Basic and acidic residues" evidence="1">
    <location>
        <begin position="72"/>
        <end position="82"/>
    </location>
</feature>
<evidence type="ECO:0000313" key="2">
    <source>
        <dbReference type="EMBL" id="PKY58386.1"/>
    </source>
</evidence>
<feature type="compositionally biased region" description="Low complexity" evidence="1">
    <location>
        <begin position="54"/>
        <end position="70"/>
    </location>
</feature>
<sequence length="997" mass="115573">MAEGTRSKNAKRNNQKTQFENHTNLSDEEMVAETYGQNQKDSSTSKTTKKQKITESSSSPSPLKDNNNNMDIDDKNENEHQLSSEIDLPSRDANPVKPTTPIITSQDMMDTDQQINDSHLETTQGSTSTQTPKPPIDANNDITSQTIELFKDYNSRSNTEYVLFFMKNIFDKEKSNNEILNDLKNAFLTEHDIISYRPVKRATIEFFTILVGSEETFNRLKEKPVPLLNNAAPQIFSNEKIDDLIRCNIENLKSRSVNLLNVPINYDINLLIKHIANFTSSAIDSYKEYIPNKRNNIRNLPPKIRFQYKTPAYKKVTLTFNKASAVEYLLSQHKWGILIENFLIRINPLDESKANFKERTTPTYVVTGIPLNATVLDLSPLTDHLKARSIEFLPTKSVSLHKVANVYCNTNDQDFTAYNKFNTFFDEFKLHIYPAESFNLNDTCGYCGLDGHNIFHCTEKNYTIIPHNQERRFRKKFIKRPNSYNLNDEMRNSYDQIKSLTSSHKNQPRSQKRQYPDSSYNQSQSNARPKEHTNRAGHYNNFQRRPVAHPHGNLYNWDEPPNLNAKQSTSSDKNKQVESNSSPKDDLIKRIVQLETIIKDLSSEIGGLNAKQKQQAQDITLLQEQEQRHRKDMAQLDQHLTTINNNMIEQSQTINSIPRIVTMLENMEKSGIFSQMAHNNNDAYGHDNYSYPHHTNFTEEEQHQYYNEEYDGSNSGYESSGTVETRDIFPDPNYTPSKPTESTIISTQGRYITNTFNFKNKTKIYTHSLYLPSYETKHVDTYNDIINNLFDNLNKQPNKTNHVTLILGDFNIATLHEIKLCSRDKIRSDDYSKEKITENLKISMGLIIQKFDLVHIGGKFDHKTTPTFYSNDTKKRPSTIDYFFGSKNLCNKVTEFKVINTNTNYHSSDHRLILISIDHPNANLPKNKKYHSLSRDLPIHDQQYKIKNMDADQWNIFQTEINKNAYVSFENYLSDTFFNNHSPQNKQLLAYFFYVFL</sequence>
<dbReference type="VEuPathDB" id="FungiDB:FUN_009055"/>
<comment type="caution">
    <text evidence="2">The sequence shown here is derived from an EMBL/GenBank/DDBJ whole genome shotgun (WGS) entry which is preliminary data.</text>
</comment>
<evidence type="ECO:0000313" key="3">
    <source>
        <dbReference type="Proteomes" id="UP000234323"/>
    </source>
</evidence>
<feature type="compositionally biased region" description="Polar residues" evidence="1">
    <location>
        <begin position="15"/>
        <end position="24"/>
    </location>
</feature>